<feature type="region of interest" description="Disordered" evidence="2">
    <location>
        <begin position="179"/>
        <end position="212"/>
    </location>
</feature>
<evidence type="ECO:0000313" key="3">
    <source>
        <dbReference type="EMBL" id="KAJ8423686.1"/>
    </source>
</evidence>
<keyword evidence="1" id="KW-0175">Coiled coil</keyword>
<comment type="caution">
    <text evidence="3">The sequence shown here is derived from an EMBL/GenBank/DDBJ whole genome shotgun (WGS) entry which is preliminary data.</text>
</comment>
<evidence type="ECO:0000313" key="4">
    <source>
        <dbReference type="Proteomes" id="UP001153076"/>
    </source>
</evidence>
<evidence type="ECO:0000256" key="2">
    <source>
        <dbReference type="SAM" id="MobiDB-lite"/>
    </source>
</evidence>
<dbReference type="PANTHER" id="PTHR46265:SF21">
    <property type="entry name" value="RHO GTPASE-ACTIVATING PROTEIN REN1-LIKE ISOFORM X1"/>
    <property type="match status" value="1"/>
</dbReference>
<dbReference type="Proteomes" id="UP001153076">
    <property type="component" value="Unassembled WGS sequence"/>
</dbReference>
<dbReference type="InterPro" id="IPR052799">
    <property type="entry name" value="Rho_GAP_Regulators"/>
</dbReference>
<feature type="compositionally biased region" description="Basic and acidic residues" evidence="2">
    <location>
        <begin position="102"/>
        <end position="113"/>
    </location>
</feature>
<feature type="region of interest" description="Disordered" evidence="2">
    <location>
        <begin position="58"/>
        <end position="156"/>
    </location>
</feature>
<protein>
    <submittedName>
        <fullName evidence="3">Uncharacterized protein</fullName>
    </submittedName>
</protein>
<sequence>MVEHLKRLARKDPTTKTKAEIEEIALVEKEYNNLKQRADELEVQLNHECEQNAALMQGRSTKMQETASEKTTLLSNKESATNTSCHVERSNKNEAQQNYHLEVVDHNDRKSDASRSASSKFGWFQNNSSSKELPIQRASSSASRKPAKDDLIGAKNDNSTFSKLTTWLNYLKERRNQIASELKNMDKGHSSSSRHNSGRTKAPEPLQINCCG</sequence>
<gene>
    <name evidence="3" type="ORF">Cgig2_021846</name>
</gene>
<dbReference type="PANTHER" id="PTHR46265">
    <property type="entry name" value="RHO GTPASE-ACTIVATING PROTEIN 7"/>
    <property type="match status" value="1"/>
</dbReference>
<reference evidence="3" key="1">
    <citation type="submission" date="2022-04" db="EMBL/GenBank/DDBJ databases">
        <title>Carnegiea gigantea Genome sequencing and assembly v2.</title>
        <authorList>
            <person name="Copetti D."/>
            <person name="Sanderson M.J."/>
            <person name="Burquez A."/>
            <person name="Wojciechowski M.F."/>
        </authorList>
    </citation>
    <scope>NUCLEOTIDE SEQUENCE</scope>
    <source>
        <strain evidence="3">SGP5-SGP5p</strain>
        <tissue evidence="3">Aerial part</tissue>
    </source>
</reference>
<organism evidence="3 4">
    <name type="scientific">Carnegiea gigantea</name>
    <dbReference type="NCBI Taxonomy" id="171969"/>
    <lineage>
        <taxon>Eukaryota</taxon>
        <taxon>Viridiplantae</taxon>
        <taxon>Streptophyta</taxon>
        <taxon>Embryophyta</taxon>
        <taxon>Tracheophyta</taxon>
        <taxon>Spermatophyta</taxon>
        <taxon>Magnoliopsida</taxon>
        <taxon>eudicotyledons</taxon>
        <taxon>Gunneridae</taxon>
        <taxon>Pentapetalae</taxon>
        <taxon>Caryophyllales</taxon>
        <taxon>Cactineae</taxon>
        <taxon>Cactaceae</taxon>
        <taxon>Cactoideae</taxon>
        <taxon>Echinocereeae</taxon>
        <taxon>Carnegiea</taxon>
    </lineage>
</organism>
<dbReference type="AlphaFoldDB" id="A0A9Q1GMY0"/>
<feature type="compositionally biased region" description="Polar residues" evidence="2">
    <location>
        <begin position="58"/>
        <end position="85"/>
    </location>
</feature>
<name>A0A9Q1GMY0_9CARY</name>
<evidence type="ECO:0000256" key="1">
    <source>
        <dbReference type="SAM" id="Coils"/>
    </source>
</evidence>
<accession>A0A9Q1GMY0</accession>
<dbReference type="EMBL" id="JAKOGI010001901">
    <property type="protein sequence ID" value="KAJ8423686.1"/>
    <property type="molecule type" value="Genomic_DNA"/>
</dbReference>
<feature type="coiled-coil region" evidence="1">
    <location>
        <begin position="17"/>
        <end position="51"/>
    </location>
</feature>
<proteinExistence type="predicted"/>
<keyword evidence="4" id="KW-1185">Reference proteome</keyword>